<evidence type="ECO:0008006" key="7">
    <source>
        <dbReference type="Google" id="ProtNLM"/>
    </source>
</evidence>
<dbReference type="AlphaFoldDB" id="A0A1E7G0A2"/>
<dbReference type="Proteomes" id="UP000176236">
    <property type="component" value="Plasmid pIBB477c"/>
</dbReference>
<feature type="domain" description="HNH nuclease" evidence="1">
    <location>
        <begin position="51"/>
        <end position="92"/>
    </location>
</feature>
<feature type="binding site" evidence="5">
    <location>
        <position position="87"/>
    </location>
    <ligand>
        <name>Zn(2+)</name>
        <dbReference type="ChEBI" id="CHEBI:29105"/>
    </ligand>
</feature>
<dbReference type="NCBIfam" id="NF033611">
    <property type="entry name" value="SAVED"/>
    <property type="match status" value="1"/>
</dbReference>
<dbReference type="Pfam" id="PF13391">
    <property type="entry name" value="HNH_2"/>
    <property type="match status" value="1"/>
</dbReference>
<name>A0A1E7G0A2_LACLC</name>
<reference evidence="3 4" key="1">
    <citation type="journal article" date="2016" name="Appl. Microbiol. Biotechnol.">
        <title>Adhesion of the genome-sequenced Lactococcus lactis subsp. cremoris IBB477 strain is mediated by specific molecular determinants.</title>
        <authorList>
            <person name="Radziwill-Bienkowska J.M."/>
            <person name="Le D.T."/>
            <person name="Szczesny P."/>
            <person name="Duviau M.P."/>
            <person name="Aleksandrzak-Piekarczyk T."/>
            <person name="Loubiere P."/>
            <person name="Mercier-Bonin M."/>
            <person name="Bardowski J.K."/>
            <person name="Kowalczyk M."/>
        </authorList>
    </citation>
    <scope>NUCLEOTIDE SEQUENCE [LARGE SCALE GENOMIC DNA]</scope>
    <source>
        <strain evidence="3 4">IBB477</strain>
        <plasmid evidence="4">Plasmid pibb477c</plasmid>
    </source>
</reference>
<reference evidence="5 6" key="2">
    <citation type="journal article" date="2021" name="Nat. Commun.">
        <title>Molecular mechanisms of the CdnG-Cap5 antiphage defense system employing 3',2'-cGAMP as the second messenger.</title>
        <authorList>
            <person name="Fatma S."/>
            <person name="Chakravarti A."/>
            <person name="Zeng X."/>
            <person name="Huang R.H."/>
        </authorList>
    </citation>
    <scope>X-RAY CRYSTALLOGRAPHY (1.80 ANGSTROMS) OF 123-385 IN COMPLEX WITH ZN(2+)</scope>
</reference>
<dbReference type="InterPro" id="IPR003615">
    <property type="entry name" value="HNH_nuc"/>
</dbReference>
<feature type="binding site" evidence="5">
    <location>
        <position position="84"/>
    </location>
    <ligand>
        <name>Zn(2+)</name>
        <dbReference type="ChEBI" id="CHEBI:29105"/>
    </ligand>
</feature>
<proteinExistence type="evidence at protein level"/>
<feature type="binding site" evidence="5">
    <location>
        <position position="35"/>
    </location>
    <ligand>
        <name>Zn(2+)</name>
        <dbReference type="ChEBI" id="CHEBI:29105"/>
    </ligand>
</feature>
<keyword evidence="5" id="KW-0479">Metal-binding</keyword>
<evidence type="ECO:0000313" key="4">
    <source>
        <dbReference type="Proteomes" id="UP000176236"/>
    </source>
</evidence>
<dbReference type="Pfam" id="PF18145">
    <property type="entry name" value="SAVED"/>
    <property type="match status" value="1"/>
</dbReference>
<evidence type="ECO:0000259" key="1">
    <source>
        <dbReference type="Pfam" id="PF13391"/>
    </source>
</evidence>
<evidence type="ECO:0000313" key="3">
    <source>
        <dbReference type="EMBL" id="OEU38385.1"/>
    </source>
</evidence>
<dbReference type="PDB" id="7RWS">
    <property type="method" value="X-ray"/>
    <property type="resolution" value="1.80 A"/>
    <property type="chains" value="A=123-385"/>
</dbReference>
<dbReference type="SMR" id="A0A1E7G0A2"/>
<evidence type="ECO:0000259" key="2">
    <source>
        <dbReference type="Pfam" id="PF18145"/>
    </source>
</evidence>
<dbReference type="InterPro" id="IPR040836">
    <property type="entry name" value="SAVED"/>
</dbReference>
<dbReference type="EMBL" id="JMMZ01000041">
    <property type="protein sequence ID" value="OEU38385.1"/>
    <property type="molecule type" value="Genomic_DNA"/>
</dbReference>
<keyword evidence="3" id="KW-0614">Plasmid</keyword>
<evidence type="ECO:0007829" key="6">
    <source>
        <dbReference type="PDB" id="7RWS"/>
    </source>
</evidence>
<gene>
    <name evidence="3" type="ORF">AJ89_14580</name>
</gene>
<dbReference type="PDB" id="7RWM">
    <property type="method" value="X-ray"/>
    <property type="resolution" value="3.40 A"/>
    <property type="chains" value="A/B/C/D=1-385"/>
</dbReference>
<feature type="binding site" evidence="5">
    <location>
        <position position="32"/>
    </location>
    <ligand>
        <name>Zn(2+)</name>
        <dbReference type="ChEBI" id="CHEBI:29105"/>
    </ligand>
</feature>
<protein>
    <recommendedName>
        <fullName evidence="7">SMODS-associated and fused to various effectors domain-containing protein</fullName>
    </recommendedName>
</protein>
<feature type="domain" description="SMODS-associated and fused to various effectors" evidence="2">
    <location>
        <begin position="188"/>
        <end position="380"/>
    </location>
</feature>
<dbReference type="GO" id="GO:0046872">
    <property type="term" value="F:metal ion binding"/>
    <property type="evidence" value="ECO:0007669"/>
    <property type="project" value="UniProtKB-KW"/>
</dbReference>
<comment type="caution">
    <text evidence="3">The sequence shown here is derived from an EMBL/GenBank/DDBJ whole genome shotgun (WGS) entry which is preliminary data.</text>
</comment>
<organism evidence="3 4">
    <name type="scientific">Lactococcus cremoris subsp. cremoris IBB477</name>
    <dbReference type="NCBI Taxonomy" id="1449093"/>
    <lineage>
        <taxon>Bacteria</taxon>
        <taxon>Bacillati</taxon>
        <taxon>Bacillota</taxon>
        <taxon>Bacilli</taxon>
        <taxon>Lactobacillales</taxon>
        <taxon>Streptococcaceae</taxon>
        <taxon>Lactococcus</taxon>
        <taxon>Lactococcus cremoris subsp. cremoris</taxon>
    </lineage>
</organism>
<accession>A0A1E7G0A2</accession>
<keyword evidence="5" id="KW-0862">Zinc</keyword>
<keyword evidence="5 6" id="KW-0002">3D-structure</keyword>
<evidence type="ECO:0007829" key="5">
    <source>
        <dbReference type="PDB" id="7RWM"/>
    </source>
</evidence>
<sequence>MEMENKRSTQKVSRSIPERVKSALWSITAGRCEICCKKLYISDVTGSLVNISQMAHIKAFSPKGPRYSDEENNPHQLDNLLLLCAEHHKMIDTDPDDFPVDWLIKQKKEFEEKVDAVIDTQRIKSSILSFNSIITKNDEIKNEEAEFPKVLLFNDNYFDGNIYRINNALSGIEHDPMYYDLMCQSMKQQIEKIKIPLNSSETISVFAIAPQPLLLYLGYLLNDETNIKIYQRFRTGNLKWNWESSEITNNFYVEQLYTDGNEIDTEVNLILSLSAEISLDRIPTFSNQEYKVPTLILRSDRQGFDAIKSNEDVNEYISVFRNLVVEKIRNDFPNLKCINIFPATPVSVPVRMGMNYQKNIDVEWKIFNQQTNVGFIYSLSLKGEV</sequence>
<geneLocation type="plasmid" evidence="4">
    <name>pibb477c</name>
</geneLocation>